<evidence type="ECO:0000256" key="3">
    <source>
        <dbReference type="ARBA" id="ARBA00012239"/>
    </source>
</evidence>
<evidence type="ECO:0000259" key="9">
    <source>
        <dbReference type="Pfam" id="PF00266"/>
    </source>
</evidence>
<dbReference type="OrthoDB" id="9804366at2"/>
<dbReference type="PIRSF" id="PIRSF005572">
    <property type="entry name" value="NifS"/>
    <property type="match status" value="1"/>
</dbReference>
<dbReference type="CDD" id="cd06453">
    <property type="entry name" value="SufS_like"/>
    <property type="match status" value="1"/>
</dbReference>
<name>A0A398B9V0_9BACI</name>
<proteinExistence type="inferred from homology"/>
<comment type="cofactor">
    <cofactor evidence="1 7">
        <name>pyridoxal 5'-phosphate</name>
        <dbReference type="ChEBI" id="CHEBI:597326"/>
    </cofactor>
</comment>
<protein>
    <recommendedName>
        <fullName evidence="3 8">Cysteine desulfurase</fullName>
        <ecNumber evidence="3 8">2.8.1.7</ecNumber>
    </recommendedName>
</protein>
<dbReference type="Pfam" id="PF00266">
    <property type="entry name" value="Aminotran_5"/>
    <property type="match status" value="1"/>
</dbReference>
<evidence type="ECO:0000256" key="1">
    <source>
        <dbReference type="ARBA" id="ARBA00001933"/>
    </source>
</evidence>
<dbReference type="NCBIfam" id="TIGR01979">
    <property type="entry name" value="sufS"/>
    <property type="match status" value="1"/>
</dbReference>
<dbReference type="PANTHER" id="PTHR43586:SF8">
    <property type="entry name" value="CYSTEINE DESULFURASE 1, CHLOROPLASTIC"/>
    <property type="match status" value="1"/>
</dbReference>
<dbReference type="InterPro" id="IPR015422">
    <property type="entry name" value="PyrdxlP-dep_Trfase_small"/>
</dbReference>
<dbReference type="InterPro" id="IPR010970">
    <property type="entry name" value="Cys_dSase_SufS"/>
</dbReference>
<dbReference type="Gene3D" id="3.40.640.10">
    <property type="entry name" value="Type I PLP-dependent aspartate aminotransferase-like (Major domain)"/>
    <property type="match status" value="1"/>
</dbReference>
<comment type="similarity">
    <text evidence="2 8">Belongs to the class-V pyridoxal-phosphate-dependent aminotransferase family. Csd subfamily.</text>
</comment>
<evidence type="ECO:0000256" key="4">
    <source>
        <dbReference type="ARBA" id="ARBA00022679"/>
    </source>
</evidence>
<gene>
    <name evidence="10" type="ORF">D1970_06910</name>
</gene>
<dbReference type="InterPro" id="IPR016454">
    <property type="entry name" value="Cysteine_dSase"/>
</dbReference>
<accession>A0A398B9V0</accession>
<comment type="catalytic activity">
    <reaction evidence="6 8">
        <text>(sulfur carrier)-H + L-cysteine = (sulfur carrier)-SH + L-alanine</text>
        <dbReference type="Rhea" id="RHEA:43892"/>
        <dbReference type="Rhea" id="RHEA-COMP:14737"/>
        <dbReference type="Rhea" id="RHEA-COMP:14739"/>
        <dbReference type="ChEBI" id="CHEBI:29917"/>
        <dbReference type="ChEBI" id="CHEBI:35235"/>
        <dbReference type="ChEBI" id="CHEBI:57972"/>
        <dbReference type="ChEBI" id="CHEBI:64428"/>
        <dbReference type="EC" id="2.8.1.7"/>
    </reaction>
</comment>
<evidence type="ECO:0000313" key="11">
    <source>
        <dbReference type="Proteomes" id="UP000265816"/>
    </source>
</evidence>
<evidence type="ECO:0000256" key="6">
    <source>
        <dbReference type="ARBA" id="ARBA00050776"/>
    </source>
</evidence>
<dbReference type="PANTHER" id="PTHR43586">
    <property type="entry name" value="CYSTEINE DESULFURASE"/>
    <property type="match status" value="1"/>
</dbReference>
<dbReference type="SUPFAM" id="SSF53383">
    <property type="entry name" value="PLP-dependent transferases"/>
    <property type="match status" value="1"/>
</dbReference>
<evidence type="ECO:0000256" key="7">
    <source>
        <dbReference type="RuleBase" id="RU004504"/>
    </source>
</evidence>
<keyword evidence="11" id="KW-1185">Reference proteome</keyword>
<dbReference type="GO" id="GO:0006534">
    <property type="term" value="P:cysteine metabolic process"/>
    <property type="evidence" value="ECO:0007669"/>
    <property type="project" value="UniProtKB-UniRule"/>
</dbReference>
<dbReference type="InterPro" id="IPR020578">
    <property type="entry name" value="Aminotrans_V_PyrdxlP_BS"/>
</dbReference>
<evidence type="ECO:0000256" key="2">
    <source>
        <dbReference type="ARBA" id="ARBA00010447"/>
    </source>
</evidence>
<dbReference type="PROSITE" id="PS00595">
    <property type="entry name" value="AA_TRANSFER_CLASS_5"/>
    <property type="match status" value="1"/>
</dbReference>
<dbReference type="InterPro" id="IPR015421">
    <property type="entry name" value="PyrdxlP-dep_Trfase_major"/>
</dbReference>
<dbReference type="Proteomes" id="UP000265816">
    <property type="component" value="Unassembled WGS sequence"/>
</dbReference>
<dbReference type="InterPro" id="IPR015424">
    <property type="entry name" value="PyrdxlP-dep_Trfase"/>
</dbReference>
<dbReference type="RefSeq" id="WP_119112157.1">
    <property type="nucleotide sequence ID" value="NZ_CBCSEO010000004.1"/>
</dbReference>
<evidence type="ECO:0000256" key="5">
    <source>
        <dbReference type="ARBA" id="ARBA00022898"/>
    </source>
</evidence>
<feature type="domain" description="Aminotransferase class V" evidence="9">
    <location>
        <begin position="23"/>
        <end position="394"/>
    </location>
</feature>
<dbReference type="EMBL" id="QWVT01000013">
    <property type="protein sequence ID" value="RID86251.1"/>
    <property type="molecule type" value="Genomic_DNA"/>
</dbReference>
<keyword evidence="4 8" id="KW-0808">Transferase</keyword>
<evidence type="ECO:0000313" key="10">
    <source>
        <dbReference type="EMBL" id="RID86251.1"/>
    </source>
</evidence>
<reference evidence="10 11" key="1">
    <citation type="submission" date="2018-08" db="EMBL/GenBank/DDBJ databases">
        <title>Bacillus jemisoniae sp. nov., Bacillus chryseoplanitiae sp. nov., Bacillus resnikiae sp. nov., and Bacillus frankliniae sp. nov., isolated from Viking spacecraft and associated surfaces.</title>
        <authorList>
            <person name="Seuylemezian A."/>
            <person name="Vaishampayan P."/>
        </authorList>
    </citation>
    <scope>NUCLEOTIDE SEQUENCE [LARGE SCALE GENOMIC DNA]</scope>
    <source>
        <strain evidence="10 11">JJ-247</strain>
    </source>
</reference>
<dbReference type="EC" id="2.8.1.7" evidence="3 8"/>
<keyword evidence="5 8" id="KW-0663">Pyridoxal phosphate</keyword>
<dbReference type="Gene3D" id="3.90.1150.10">
    <property type="entry name" value="Aspartate Aminotransferase, domain 1"/>
    <property type="match status" value="1"/>
</dbReference>
<dbReference type="GO" id="GO:0030170">
    <property type="term" value="F:pyridoxal phosphate binding"/>
    <property type="evidence" value="ECO:0007669"/>
    <property type="project" value="UniProtKB-UniRule"/>
</dbReference>
<comment type="caution">
    <text evidence="10">The sequence shown here is derived from an EMBL/GenBank/DDBJ whole genome shotgun (WGS) entry which is preliminary data.</text>
</comment>
<dbReference type="InterPro" id="IPR000192">
    <property type="entry name" value="Aminotrans_V_dom"/>
</dbReference>
<evidence type="ECO:0000256" key="8">
    <source>
        <dbReference type="RuleBase" id="RU004506"/>
    </source>
</evidence>
<sequence length="409" mass="44871">MDINEIRKFFPILDQEVNGSPLVYLDSAATSQKPVQVIEAIDRYYREYNSNVHRGVHTLGTRATDGYEGAREKVRKFINASSAQEIIFTRGTTTAINTVAVSYARANLREGDEIVISYMEHHSNIIPWQQAAKATGAVLKYVPLQEDGTISLEAVRETVTANTKVVSIMQVSNVLGVMNPIKDIARIAHENGAVMVVDGAQSAPHMKIDVQDLDCDFLGFSGHKMCGPTGIGVLYGKKNLLENMEPIEFGGEMIDFVGLQESTWKELPWKFEAGTPIIAGAIGLGAAIDFLEEIGLDNIEAHEHRLAAYAMEKMSGIEGLTIYGPKDPAKRAGLVTFNLDDVHPHDAATVLDAEGIAVRAGHHCAQPLMKWLNASATARASFYLYNTEADIDRLVEGLVKTKEYFSDVF</sequence>
<dbReference type="AlphaFoldDB" id="A0A398B9V0"/>
<organism evidence="10 11">
    <name type="scientific">Mesobacillus zeae</name>
    <dbReference type="NCBI Taxonomy" id="1917180"/>
    <lineage>
        <taxon>Bacteria</taxon>
        <taxon>Bacillati</taxon>
        <taxon>Bacillota</taxon>
        <taxon>Bacilli</taxon>
        <taxon>Bacillales</taxon>
        <taxon>Bacillaceae</taxon>
        <taxon>Mesobacillus</taxon>
    </lineage>
</organism>
<comment type="function">
    <text evidence="8">Catalyzes the removal of elemental sulfur and selenium atoms from L-cysteine, L-cystine, L-selenocysteine, and L-selenocystine to produce L-alanine.</text>
</comment>
<dbReference type="GO" id="GO:0031071">
    <property type="term" value="F:cysteine desulfurase activity"/>
    <property type="evidence" value="ECO:0007669"/>
    <property type="project" value="UniProtKB-UniRule"/>
</dbReference>